<name>A0AAN8JPB6_PATCE</name>
<organism evidence="7 8">
    <name type="scientific">Patella caerulea</name>
    <name type="common">Rayed Mediterranean limpet</name>
    <dbReference type="NCBI Taxonomy" id="87958"/>
    <lineage>
        <taxon>Eukaryota</taxon>
        <taxon>Metazoa</taxon>
        <taxon>Spiralia</taxon>
        <taxon>Lophotrochozoa</taxon>
        <taxon>Mollusca</taxon>
        <taxon>Gastropoda</taxon>
        <taxon>Patellogastropoda</taxon>
        <taxon>Patelloidea</taxon>
        <taxon>Patellidae</taxon>
        <taxon>Patella</taxon>
    </lineage>
</organism>
<evidence type="ECO:0000256" key="1">
    <source>
        <dbReference type="ARBA" id="ARBA00004141"/>
    </source>
</evidence>
<dbReference type="GO" id="GO:0004888">
    <property type="term" value="F:transmembrane signaling receptor activity"/>
    <property type="evidence" value="ECO:0007669"/>
    <property type="project" value="InterPro"/>
</dbReference>
<dbReference type="GO" id="GO:0016020">
    <property type="term" value="C:membrane"/>
    <property type="evidence" value="ECO:0007669"/>
    <property type="project" value="UniProtKB-SubCell"/>
</dbReference>
<feature type="transmembrane region" description="Helical" evidence="5">
    <location>
        <begin position="260"/>
        <end position="277"/>
    </location>
</feature>
<feature type="transmembrane region" description="Helical" evidence="5">
    <location>
        <begin position="297"/>
        <end position="317"/>
    </location>
</feature>
<proteinExistence type="predicted"/>
<dbReference type="InterPro" id="IPR006201">
    <property type="entry name" value="Neur_channel"/>
</dbReference>
<comment type="caution">
    <text evidence="7">The sequence shown here is derived from an EMBL/GenBank/DDBJ whole genome shotgun (WGS) entry which is preliminary data.</text>
</comment>
<evidence type="ECO:0000256" key="2">
    <source>
        <dbReference type="ARBA" id="ARBA00022692"/>
    </source>
</evidence>
<evidence type="ECO:0000313" key="8">
    <source>
        <dbReference type="Proteomes" id="UP001347796"/>
    </source>
</evidence>
<dbReference type="Gene3D" id="1.20.58.390">
    <property type="entry name" value="Neurotransmitter-gated ion-channel transmembrane domain"/>
    <property type="match status" value="1"/>
</dbReference>
<keyword evidence="2 5" id="KW-0812">Transmembrane</keyword>
<sequence length="374" mass="43994">MERCFNSKEDVVKVYIRLVFLKIGEINTLKEKYAADIFYQARWQLPPGHQKISRIADYNKDSVWHPQLYIENVLGDAKEDVWRYAETNSDGKISVFECRRVKGVFIENLELQHFPFDTQELSLTISSELSELEVDLVEETEELSSVNKQSFVDEQEWRLYEHVEMFPKVSTKEYTSSRDRHPTMLVMCHAARRPGFFIWNIFLIMLLITLLSFATFAVSTDLTQNRLQLSFTLMLTGVAFKFVVNQSLPRISYLTYLDKYILSSMVYICVVCIWHSVIGRLHEAHMDKLARNLDLKALLCFLTTYVLAHFIFGTWIYQKSWGRRRLMKRKDEMFKEKLEAIIQAVGKKDSMLKKRRQSIRKPTSSIIKKSFESV</sequence>
<protein>
    <recommendedName>
        <fullName evidence="6">Neurotransmitter-gated ion-channel ligand-binding domain-containing protein</fullName>
    </recommendedName>
</protein>
<dbReference type="SUPFAM" id="SSF90112">
    <property type="entry name" value="Neurotransmitter-gated ion-channel transmembrane pore"/>
    <property type="match status" value="1"/>
</dbReference>
<dbReference type="GO" id="GO:0005230">
    <property type="term" value="F:extracellular ligand-gated monoatomic ion channel activity"/>
    <property type="evidence" value="ECO:0007669"/>
    <property type="project" value="InterPro"/>
</dbReference>
<feature type="transmembrane region" description="Helical" evidence="5">
    <location>
        <begin position="229"/>
        <end position="248"/>
    </location>
</feature>
<feature type="transmembrane region" description="Helical" evidence="5">
    <location>
        <begin position="196"/>
        <end position="217"/>
    </location>
</feature>
<evidence type="ECO:0000256" key="4">
    <source>
        <dbReference type="ARBA" id="ARBA00023136"/>
    </source>
</evidence>
<dbReference type="SUPFAM" id="SSF63712">
    <property type="entry name" value="Nicotinic receptor ligand binding domain-like"/>
    <property type="match status" value="1"/>
</dbReference>
<dbReference type="PANTHER" id="PTHR18945">
    <property type="entry name" value="NEUROTRANSMITTER GATED ION CHANNEL"/>
    <property type="match status" value="1"/>
</dbReference>
<dbReference type="InterPro" id="IPR038050">
    <property type="entry name" value="Neuro_actylchol_rec"/>
</dbReference>
<evidence type="ECO:0000256" key="5">
    <source>
        <dbReference type="SAM" id="Phobius"/>
    </source>
</evidence>
<gene>
    <name evidence="7" type="ORF">SNE40_011923</name>
</gene>
<keyword evidence="8" id="KW-1185">Reference proteome</keyword>
<evidence type="ECO:0000259" key="6">
    <source>
        <dbReference type="Pfam" id="PF02931"/>
    </source>
</evidence>
<dbReference type="EMBL" id="JAZGQO010000008">
    <property type="protein sequence ID" value="KAK6179604.1"/>
    <property type="molecule type" value="Genomic_DNA"/>
</dbReference>
<comment type="subcellular location">
    <subcellularLocation>
        <location evidence="1">Membrane</location>
        <topology evidence="1">Multi-pass membrane protein</topology>
    </subcellularLocation>
</comment>
<evidence type="ECO:0000313" key="7">
    <source>
        <dbReference type="EMBL" id="KAK6179604.1"/>
    </source>
</evidence>
<dbReference type="Proteomes" id="UP001347796">
    <property type="component" value="Unassembled WGS sequence"/>
</dbReference>
<dbReference type="Gene3D" id="2.70.170.10">
    <property type="entry name" value="Neurotransmitter-gated ion-channel ligand-binding domain"/>
    <property type="match status" value="1"/>
</dbReference>
<keyword evidence="3 5" id="KW-1133">Transmembrane helix</keyword>
<dbReference type="AlphaFoldDB" id="A0AAN8JPB6"/>
<accession>A0AAN8JPB6</accession>
<dbReference type="InterPro" id="IPR006202">
    <property type="entry name" value="Neur_chan_lig-bd"/>
</dbReference>
<keyword evidence="4 5" id="KW-0472">Membrane</keyword>
<evidence type="ECO:0000256" key="3">
    <source>
        <dbReference type="ARBA" id="ARBA00022989"/>
    </source>
</evidence>
<dbReference type="InterPro" id="IPR036734">
    <property type="entry name" value="Neur_chan_lig-bd_sf"/>
</dbReference>
<dbReference type="Pfam" id="PF02931">
    <property type="entry name" value="Neur_chan_LBD"/>
    <property type="match status" value="1"/>
</dbReference>
<reference evidence="7 8" key="1">
    <citation type="submission" date="2024-01" db="EMBL/GenBank/DDBJ databases">
        <title>The genome of the rayed Mediterranean limpet Patella caerulea (Linnaeus, 1758).</title>
        <authorList>
            <person name="Anh-Thu Weber A."/>
            <person name="Halstead-Nussloch G."/>
        </authorList>
    </citation>
    <scope>NUCLEOTIDE SEQUENCE [LARGE SCALE GENOMIC DNA]</scope>
    <source>
        <strain evidence="7">AATW-2023a</strain>
        <tissue evidence="7">Whole specimen</tissue>
    </source>
</reference>
<feature type="domain" description="Neurotransmitter-gated ion-channel ligand-binding" evidence="6">
    <location>
        <begin position="4"/>
        <end position="178"/>
    </location>
</feature>
<dbReference type="InterPro" id="IPR036719">
    <property type="entry name" value="Neuro-gated_channel_TM_sf"/>
</dbReference>